<dbReference type="EMBL" id="BAAAOH010000001">
    <property type="protein sequence ID" value="GAA1974504.1"/>
    <property type="molecule type" value="Genomic_DNA"/>
</dbReference>
<gene>
    <name evidence="1" type="ORF">GCM10009777_03800</name>
</gene>
<comment type="caution">
    <text evidence="1">The sequence shown here is derived from an EMBL/GenBank/DDBJ whole genome shotgun (WGS) entry which is preliminary data.</text>
</comment>
<accession>A0ABP5D5N9</accession>
<evidence type="ECO:0008006" key="3">
    <source>
        <dbReference type="Google" id="ProtNLM"/>
    </source>
</evidence>
<proteinExistence type="predicted"/>
<name>A0ABP5D5N9_9MICO</name>
<evidence type="ECO:0000313" key="1">
    <source>
        <dbReference type="EMBL" id="GAA1974504.1"/>
    </source>
</evidence>
<organism evidence="1 2">
    <name type="scientific">Microbacterium pumilum</name>
    <dbReference type="NCBI Taxonomy" id="344165"/>
    <lineage>
        <taxon>Bacteria</taxon>
        <taxon>Bacillati</taxon>
        <taxon>Actinomycetota</taxon>
        <taxon>Actinomycetes</taxon>
        <taxon>Micrococcales</taxon>
        <taxon>Microbacteriaceae</taxon>
        <taxon>Microbacterium</taxon>
    </lineage>
</organism>
<evidence type="ECO:0000313" key="2">
    <source>
        <dbReference type="Proteomes" id="UP001500326"/>
    </source>
</evidence>
<sequence length="143" mass="14974">MSELDDLLGNLSEVSTKTTVRGVAVGKSGDRLHVAVRTGVIAIPIAEIADLRRVETLTSGSEVVEVDMERPETIVQVFKVRPFLAGERNDPSLLYASASNTTSTDLSTVTSTLSGGVLDQTDDGSTGSELDDSGTAVLESASF</sequence>
<keyword evidence="2" id="KW-1185">Reference proteome</keyword>
<reference evidence="2" key="1">
    <citation type="journal article" date="2019" name="Int. J. Syst. Evol. Microbiol.">
        <title>The Global Catalogue of Microorganisms (GCM) 10K type strain sequencing project: providing services to taxonomists for standard genome sequencing and annotation.</title>
        <authorList>
            <consortium name="The Broad Institute Genomics Platform"/>
            <consortium name="The Broad Institute Genome Sequencing Center for Infectious Disease"/>
            <person name="Wu L."/>
            <person name="Ma J."/>
        </authorList>
    </citation>
    <scope>NUCLEOTIDE SEQUENCE [LARGE SCALE GENOMIC DNA]</scope>
    <source>
        <strain evidence="2">JCM 14902</strain>
    </source>
</reference>
<dbReference type="RefSeq" id="WP_344057989.1">
    <property type="nucleotide sequence ID" value="NZ_BAAAOH010000001.1"/>
</dbReference>
<dbReference type="Proteomes" id="UP001500326">
    <property type="component" value="Unassembled WGS sequence"/>
</dbReference>
<protein>
    <recommendedName>
        <fullName evidence="3">PRC-barrel domain-containing protein</fullName>
    </recommendedName>
</protein>